<dbReference type="HAMAP" id="MF_01420">
    <property type="entry name" value="HTH_type_WhiA"/>
    <property type="match status" value="1"/>
</dbReference>
<dbReference type="InterPro" id="IPR027434">
    <property type="entry name" value="Homing_endonucl"/>
</dbReference>
<dbReference type="GeneID" id="94546544"/>
<dbReference type="InterPro" id="IPR039518">
    <property type="entry name" value="WhiA_LAGLIDADG_dom"/>
</dbReference>
<gene>
    <name evidence="1" type="primary">whiA</name>
    <name evidence="2" type="ORF">DFP99_1251</name>
</gene>
<dbReference type="InterPro" id="IPR023054">
    <property type="entry name" value="Sporulation_regulator_WhiA_C"/>
</dbReference>
<comment type="similarity">
    <text evidence="1">Belongs to the WhiA family.</text>
</comment>
<accession>A0A288QAD3</accession>
<organism evidence="2 3">
    <name type="scientific">Weissella soli</name>
    <dbReference type="NCBI Taxonomy" id="155866"/>
    <lineage>
        <taxon>Bacteria</taxon>
        <taxon>Bacillati</taxon>
        <taxon>Bacillota</taxon>
        <taxon>Bacilli</taxon>
        <taxon>Lactobacillales</taxon>
        <taxon>Lactobacillaceae</taxon>
        <taxon>Weissella</taxon>
    </lineage>
</organism>
<protein>
    <recommendedName>
        <fullName evidence="1">Probable cell division protein WhiA</fullName>
    </recommendedName>
</protein>
<keyword evidence="3" id="KW-1185">Reference proteome</keyword>
<comment type="caution">
    <text evidence="2">The sequence shown here is derived from an EMBL/GenBank/DDBJ whole genome shotgun (WGS) entry which is preliminary data.</text>
</comment>
<reference evidence="2 3" key="1">
    <citation type="submission" date="2018-07" db="EMBL/GenBank/DDBJ databases">
        <title>Genomic Encyclopedia of Type Strains, Phase III (KMG-III): the genomes of soil and plant-associated and newly described type strains.</title>
        <authorList>
            <person name="Whitman W."/>
        </authorList>
    </citation>
    <scope>NUCLEOTIDE SEQUENCE [LARGE SCALE GENOMIC DNA]</scope>
    <source>
        <strain evidence="2 3">CECT 7031</strain>
    </source>
</reference>
<dbReference type="PANTHER" id="PTHR37307">
    <property type="entry name" value="CELL DIVISION PROTEIN WHIA-RELATED"/>
    <property type="match status" value="1"/>
</dbReference>
<dbReference type="PANTHER" id="PTHR37307:SF1">
    <property type="entry name" value="CELL DIVISION PROTEIN WHIA-RELATED"/>
    <property type="match status" value="1"/>
</dbReference>
<proteinExistence type="inferred from homology"/>
<dbReference type="KEGG" id="wso:WSWS_01358"/>
<keyword evidence="1" id="KW-0238">DNA-binding</keyword>
<dbReference type="AlphaFoldDB" id="A0A288QAD3"/>
<dbReference type="Gene3D" id="3.10.28.10">
    <property type="entry name" value="Homing endonucleases"/>
    <property type="match status" value="1"/>
</dbReference>
<name>A0A288QAD3_9LACO</name>
<dbReference type="Proteomes" id="UP000254912">
    <property type="component" value="Unassembled WGS sequence"/>
</dbReference>
<dbReference type="InterPro" id="IPR018478">
    <property type="entry name" value="Sporu_reg_WhiA_N_dom"/>
</dbReference>
<dbReference type="InterPro" id="IPR003802">
    <property type="entry name" value="Sporulation_regulator_WhiA"/>
</dbReference>
<dbReference type="Pfam" id="PF02650">
    <property type="entry name" value="HTH_WhiA"/>
    <property type="match status" value="1"/>
</dbReference>
<dbReference type="Pfam" id="PF14527">
    <property type="entry name" value="LAGLIDADG_WhiA"/>
    <property type="match status" value="1"/>
</dbReference>
<dbReference type="GO" id="GO:0003677">
    <property type="term" value="F:DNA binding"/>
    <property type="evidence" value="ECO:0007669"/>
    <property type="project" value="UniProtKB-UniRule"/>
</dbReference>
<comment type="function">
    <text evidence="1">Involved in cell division and chromosome segregation.</text>
</comment>
<keyword evidence="1" id="KW-0131">Cell cycle</keyword>
<sequence>MSFASEVKKELTMLEITKPENAKAELSALLRMNGALGLSNMHWTLNVQTENAATARRILSLLQQFFDVHAEISVRRQMKLKKNNLYVVRVMQGAEELLNQLHIFEDFEMSQTVSEKWLRNEGMKRSYLRGAFLAAGSVNNPDKSAYHLEIYSLYEEQVQQLAQFMNEFDLNAKLVERRSGYIVYLKEAEKIVDMLNLIGATLAMLKFEDIRVMRDMRNSVNRLVNAENANIEKTVTASQKQIQDIEFLDAEVGLNRLPEKLREIAEVRLTHRSEPLSELGQFVRSGEISKSGVNHRLRKISKLADDLRNGGQLPKNM</sequence>
<dbReference type="SUPFAM" id="SSF55608">
    <property type="entry name" value="Homing endonucleases"/>
    <property type="match status" value="1"/>
</dbReference>
<dbReference type="GO" id="GO:0043937">
    <property type="term" value="P:regulation of sporulation"/>
    <property type="evidence" value="ECO:0007669"/>
    <property type="project" value="InterPro"/>
</dbReference>
<dbReference type="Pfam" id="PF10298">
    <property type="entry name" value="WhiA_N"/>
    <property type="match status" value="1"/>
</dbReference>
<keyword evidence="1" id="KW-0132">Cell division</keyword>
<dbReference type="EMBL" id="QRAS01000003">
    <property type="protein sequence ID" value="RDL05297.1"/>
    <property type="molecule type" value="Genomic_DNA"/>
</dbReference>
<dbReference type="RefSeq" id="WP_070230548.1">
    <property type="nucleotide sequence ID" value="NZ_BJYO01000004.1"/>
</dbReference>
<evidence type="ECO:0000313" key="3">
    <source>
        <dbReference type="Proteomes" id="UP000254912"/>
    </source>
</evidence>
<dbReference type="GO" id="GO:0051301">
    <property type="term" value="P:cell division"/>
    <property type="evidence" value="ECO:0007669"/>
    <property type="project" value="UniProtKB-UniRule"/>
</dbReference>
<dbReference type="NCBIfam" id="TIGR00647">
    <property type="entry name" value="DNA_bind_WhiA"/>
    <property type="match status" value="1"/>
</dbReference>
<evidence type="ECO:0000256" key="1">
    <source>
        <dbReference type="HAMAP-Rule" id="MF_01420"/>
    </source>
</evidence>
<evidence type="ECO:0000313" key="2">
    <source>
        <dbReference type="EMBL" id="RDL05297.1"/>
    </source>
</evidence>